<accession>A0A9C6XWN6</accession>
<reference evidence="2" key="1">
    <citation type="journal article" date="2018" name="Proc. Natl. Acad. Sci. U.S.A.">
        <title>Phylogenomics and the evolution of hemipteroid insects.</title>
        <authorList>
            <person name="Johnson K.P."/>
            <person name="Dietrich C.H."/>
            <person name="Friedrich F."/>
            <person name="Beutel R.G."/>
            <person name="Wipfler B."/>
            <person name="Peters R.S."/>
            <person name="Allen J.M."/>
            <person name="Petersen M."/>
            <person name="Donath A."/>
            <person name="Walden K.K."/>
            <person name="Kozlov A.M."/>
            <person name="Podsiadlowski L."/>
            <person name="Mayer C."/>
            <person name="Meusemann K."/>
            <person name="Vasilikopoulos A."/>
            <person name="Waterhouse R.M."/>
            <person name="Cameron S.L."/>
            <person name="Weirauch C."/>
            <person name="Swanson D.R."/>
            <person name="Percy D.M."/>
            <person name="Hardy N.B."/>
            <person name="Terry I."/>
            <person name="Liu S."/>
            <person name="Zhou X."/>
            <person name="Misof B."/>
            <person name="Robertson H.M."/>
            <person name="Yoshizawa K."/>
        </authorList>
    </citation>
    <scope>NUCLEOTIDE SEQUENCE</scope>
    <source>
        <tissue evidence="2">Whole organism</tissue>
    </source>
</reference>
<dbReference type="AlphaFoldDB" id="A0A9C6XWN6"/>
<gene>
    <name evidence="2" type="primary">LOC127752382</name>
</gene>
<dbReference type="Proteomes" id="UP000504606">
    <property type="component" value="Unplaced"/>
</dbReference>
<protein>
    <submittedName>
        <fullName evidence="2">Uncharacterized protein LOC127752382</fullName>
    </submittedName>
</protein>
<name>A0A9C6XWN6_FRAOC</name>
<dbReference type="RefSeq" id="XP_052133647.1">
    <property type="nucleotide sequence ID" value="XM_052277687.1"/>
</dbReference>
<proteinExistence type="predicted"/>
<organism evidence="1 2">
    <name type="scientific">Frankliniella occidentalis</name>
    <name type="common">Western flower thrips</name>
    <name type="synonym">Euthrips occidentalis</name>
    <dbReference type="NCBI Taxonomy" id="133901"/>
    <lineage>
        <taxon>Eukaryota</taxon>
        <taxon>Metazoa</taxon>
        <taxon>Ecdysozoa</taxon>
        <taxon>Arthropoda</taxon>
        <taxon>Hexapoda</taxon>
        <taxon>Insecta</taxon>
        <taxon>Pterygota</taxon>
        <taxon>Neoptera</taxon>
        <taxon>Paraneoptera</taxon>
        <taxon>Thysanoptera</taxon>
        <taxon>Terebrantia</taxon>
        <taxon>Thripoidea</taxon>
        <taxon>Thripidae</taxon>
        <taxon>Frankliniella</taxon>
    </lineage>
</organism>
<sequence>MQEVKGMTALKRLSVKCDYEMDGYPDLPFQLEELAIFYPCKSHLYNVQCMPGLRSLLVEDYLQDGDVAFPRPMHGGLLWLSVALNVDHRANLRSLLSAHAQSLQELQIYCGVNDGQEKWYFPDLPELLGTCGFQALRRLVLVHIEDESPCEEVDACLLQRRAIRKLLPPSVDVICKGCPGSVF</sequence>
<evidence type="ECO:0000313" key="1">
    <source>
        <dbReference type="Proteomes" id="UP000504606"/>
    </source>
</evidence>
<reference evidence="2" key="2">
    <citation type="submission" date="2025-08" db="UniProtKB">
        <authorList>
            <consortium name="RefSeq"/>
        </authorList>
    </citation>
    <scope>IDENTIFICATION</scope>
    <source>
        <tissue evidence="2">Whole organism</tissue>
    </source>
</reference>
<keyword evidence="1" id="KW-1185">Reference proteome</keyword>
<dbReference type="GeneID" id="127752382"/>
<dbReference type="KEGG" id="foc:127752382"/>
<evidence type="ECO:0000313" key="2">
    <source>
        <dbReference type="RefSeq" id="XP_052133647.1"/>
    </source>
</evidence>